<evidence type="ECO:0000256" key="1">
    <source>
        <dbReference type="ARBA" id="ARBA00004127"/>
    </source>
</evidence>
<keyword evidence="14" id="KW-1185">Reference proteome</keyword>
<dbReference type="Pfam" id="PF02366">
    <property type="entry name" value="PMT"/>
    <property type="match status" value="1"/>
</dbReference>
<feature type="transmembrane region" description="Helical" evidence="10">
    <location>
        <begin position="188"/>
        <end position="207"/>
    </location>
</feature>
<evidence type="ECO:0000256" key="3">
    <source>
        <dbReference type="ARBA" id="ARBA00007222"/>
    </source>
</evidence>
<evidence type="ECO:0000259" key="11">
    <source>
        <dbReference type="Pfam" id="PF02366"/>
    </source>
</evidence>
<keyword evidence="5 10" id="KW-0808">Transferase</keyword>
<proteinExistence type="inferred from homology"/>
<evidence type="ECO:0000256" key="5">
    <source>
        <dbReference type="ARBA" id="ARBA00022679"/>
    </source>
</evidence>
<evidence type="ECO:0000256" key="10">
    <source>
        <dbReference type="RuleBase" id="RU367007"/>
    </source>
</evidence>
<feature type="domain" description="Protein O-mannosyl-transferase C-terminal four TM" evidence="12">
    <location>
        <begin position="264"/>
        <end position="436"/>
    </location>
</feature>
<gene>
    <name evidence="13" type="ORF">ACFQDM_04455</name>
</gene>
<feature type="transmembrane region" description="Helical" evidence="10">
    <location>
        <begin position="341"/>
        <end position="361"/>
    </location>
</feature>
<feature type="transmembrane region" description="Helical" evidence="10">
    <location>
        <begin position="227"/>
        <end position="255"/>
    </location>
</feature>
<comment type="similarity">
    <text evidence="3 10">Belongs to the glycosyltransferase 39 family.</text>
</comment>
<keyword evidence="10" id="KW-1003">Cell membrane</keyword>
<feature type="domain" description="ArnT-like N-terminal" evidence="11">
    <location>
        <begin position="81"/>
        <end position="203"/>
    </location>
</feature>
<dbReference type="InterPro" id="IPR027005">
    <property type="entry name" value="PMT-like"/>
</dbReference>
<reference evidence="14" key="1">
    <citation type="journal article" date="2019" name="Int. J. Syst. Evol. Microbiol.">
        <title>The Global Catalogue of Microorganisms (GCM) 10K type strain sequencing project: providing services to taxonomists for standard genome sequencing and annotation.</title>
        <authorList>
            <consortium name="The Broad Institute Genomics Platform"/>
            <consortium name="The Broad Institute Genome Sequencing Center for Infectious Disease"/>
            <person name="Wu L."/>
            <person name="Ma J."/>
        </authorList>
    </citation>
    <scope>NUCLEOTIDE SEQUENCE [LARGE SCALE GENOMIC DNA]</scope>
    <source>
        <strain evidence="14">CGMCC-1.15741</strain>
    </source>
</reference>
<protein>
    <recommendedName>
        <fullName evidence="9 10">Polyprenol-phosphate-mannose--protein mannosyltransferase</fullName>
        <ecNumber evidence="10">2.4.1.-</ecNumber>
    </recommendedName>
</protein>
<dbReference type="Proteomes" id="UP001596303">
    <property type="component" value="Unassembled WGS sequence"/>
</dbReference>
<feature type="transmembrane region" description="Helical" evidence="10">
    <location>
        <begin position="312"/>
        <end position="334"/>
    </location>
</feature>
<feature type="transmembrane region" description="Helical" evidence="10">
    <location>
        <begin position="84"/>
        <end position="102"/>
    </location>
</feature>
<sequence length="437" mass="48791">MKQKGAPLAQFLTRQLTGLFLLALALLAFTFALGHPETLVFDESHYVPAARALLDLSENTNPEHPLFAKEMIALGIWLFGDNAFGWRILGAVVSALGVYACFQMAIKLFRSLPLAILTALLITLSITYTVQARTAMLDTYAYPLFAISAAWLMASSSRHVPKAIAIFCLLVGGVFLGLAAASKWIVGIYAFIALSGLVLARFFETMARRRPLLQVLFGRDFRSWPDISLFGCAMIFGLTSLMVYFSTFLPLLFVAQDPLSLPELLTFQFDMLDRQTLPLAENSYESEWWEWPLMLEPIWYHFESIDHGGHEAIFYVGNVVVYWGGLVAVVFVLLQGLRRQNGVAIAVSLSFLSAWLIYVILPKQIGFFFYYHGCGMLLCFAIASAISLLPHGRLRSGLTALAGLGAIGVFVYFLPVVYALEMPRDQWLSYIWLEGWT</sequence>
<comment type="pathway">
    <text evidence="2 10">Protein modification; protein glycosylation.</text>
</comment>
<dbReference type="RefSeq" id="WP_377376017.1">
    <property type="nucleotide sequence ID" value="NZ_JBHSSW010000004.1"/>
</dbReference>
<feature type="transmembrane region" description="Helical" evidence="10">
    <location>
        <begin position="140"/>
        <end position="156"/>
    </location>
</feature>
<evidence type="ECO:0000313" key="13">
    <source>
        <dbReference type="EMBL" id="MFC6197315.1"/>
    </source>
</evidence>
<evidence type="ECO:0000256" key="6">
    <source>
        <dbReference type="ARBA" id="ARBA00022692"/>
    </source>
</evidence>
<comment type="caution">
    <text evidence="13">The sequence shown here is derived from an EMBL/GenBank/DDBJ whole genome shotgun (WGS) entry which is preliminary data.</text>
</comment>
<feature type="transmembrane region" description="Helical" evidence="10">
    <location>
        <begin position="114"/>
        <end position="134"/>
    </location>
</feature>
<evidence type="ECO:0000256" key="7">
    <source>
        <dbReference type="ARBA" id="ARBA00022989"/>
    </source>
</evidence>
<keyword evidence="8 10" id="KW-0472">Membrane</keyword>
<feature type="transmembrane region" description="Helical" evidence="10">
    <location>
        <begin position="367"/>
        <end position="389"/>
    </location>
</feature>
<organism evidence="13 14">
    <name type="scientific">Ponticaulis profundi</name>
    <dbReference type="NCBI Taxonomy" id="2665222"/>
    <lineage>
        <taxon>Bacteria</taxon>
        <taxon>Pseudomonadati</taxon>
        <taxon>Pseudomonadota</taxon>
        <taxon>Alphaproteobacteria</taxon>
        <taxon>Hyphomonadales</taxon>
        <taxon>Hyphomonadaceae</taxon>
        <taxon>Ponticaulis</taxon>
    </lineage>
</organism>
<comment type="subcellular location">
    <subcellularLocation>
        <location evidence="10">Cell membrane</location>
    </subcellularLocation>
    <subcellularLocation>
        <location evidence="1">Endomembrane system</location>
        <topology evidence="1">Multi-pass membrane protein</topology>
    </subcellularLocation>
</comment>
<dbReference type="EC" id="2.4.1.-" evidence="10"/>
<dbReference type="InterPro" id="IPR032421">
    <property type="entry name" value="PMT_4TMC"/>
</dbReference>
<dbReference type="Pfam" id="PF16192">
    <property type="entry name" value="PMT_4TMC"/>
    <property type="match status" value="1"/>
</dbReference>
<evidence type="ECO:0000256" key="8">
    <source>
        <dbReference type="ARBA" id="ARBA00023136"/>
    </source>
</evidence>
<dbReference type="PANTHER" id="PTHR10050:SF46">
    <property type="entry name" value="PROTEIN O-MANNOSYL-TRANSFERASE 2"/>
    <property type="match status" value="1"/>
</dbReference>
<evidence type="ECO:0000259" key="12">
    <source>
        <dbReference type="Pfam" id="PF16192"/>
    </source>
</evidence>
<evidence type="ECO:0000256" key="4">
    <source>
        <dbReference type="ARBA" id="ARBA00022676"/>
    </source>
</evidence>
<dbReference type="PANTHER" id="PTHR10050">
    <property type="entry name" value="DOLICHYL-PHOSPHATE-MANNOSE--PROTEIN MANNOSYLTRANSFERASE"/>
    <property type="match status" value="1"/>
</dbReference>
<accession>A0ABW1S6P0</accession>
<keyword evidence="6 10" id="KW-0812">Transmembrane</keyword>
<feature type="transmembrane region" description="Helical" evidence="10">
    <location>
        <begin position="401"/>
        <end position="420"/>
    </location>
</feature>
<name>A0ABW1S6P0_9PROT</name>
<dbReference type="EMBL" id="JBHSSW010000004">
    <property type="protein sequence ID" value="MFC6197315.1"/>
    <property type="molecule type" value="Genomic_DNA"/>
</dbReference>
<evidence type="ECO:0000256" key="2">
    <source>
        <dbReference type="ARBA" id="ARBA00004922"/>
    </source>
</evidence>
<feature type="transmembrane region" description="Helical" evidence="10">
    <location>
        <begin position="163"/>
        <end position="182"/>
    </location>
</feature>
<keyword evidence="4 10" id="KW-0328">Glycosyltransferase</keyword>
<evidence type="ECO:0000256" key="9">
    <source>
        <dbReference type="ARBA" id="ARBA00093617"/>
    </source>
</evidence>
<keyword evidence="7 10" id="KW-1133">Transmembrane helix</keyword>
<dbReference type="InterPro" id="IPR003342">
    <property type="entry name" value="ArnT-like_N"/>
</dbReference>
<comment type="function">
    <text evidence="10">Protein O-mannosyltransferase that catalyzes the transfer of a single mannose residue from a polyprenol phospho-mannosyl lipidic donor to the hydroxyl group of selected serine and threonine residues in acceptor proteins.</text>
</comment>
<evidence type="ECO:0000313" key="14">
    <source>
        <dbReference type="Proteomes" id="UP001596303"/>
    </source>
</evidence>